<dbReference type="InterPro" id="IPR049445">
    <property type="entry name" value="TetR_SbtR-like_C"/>
</dbReference>
<keyword evidence="7" id="KW-1185">Reference proteome</keyword>
<dbReference type="InterPro" id="IPR050109">
    <property type="entry name" value="HTH-type_TetR-like_transc_reg"/>
</dbReference>
<evidence type="ECO:0000256" key="4">
    <source>
        <dbReference type="PROSITE-ProRule" id="PRU00335"/>
    </source>
</evidence>
<evidence type="ECO:0000313" key="7">
    <source>
        <dbReference type="Proteomes" id="UP000734511"/>
    </source>
</evidence>
<name>A0ABX0ZJZ7_9ACTN</name>
<dbReference type="SUPFAM" id="SSF46689">
    <property type="entry name" value="Homeodomain-like"/>
    <property type="match status" value="1"/>
</dbReference>
<dbReference type="Pfam" id="PF00440">
    <property type="entry name" value="TetR_N"/>
    <property type="match status" value="1"/>
</dbReference>
<dbReference type="PRINTS" id="PR00455">
    <property type="entry name" value="HTHTETR"/>
</dbReference>
<evidence type="ECO:0000256" key="3">
    <source>
        <dbReference type="ARBA" id="ARBA00023163"/>
    </source>
</evidence>
<reference evidence="6 7" key="1">
    <citation type="submission" date="2020-03" db="EMBL/GenBank/DDBJ databases">
        <title>WGS of actinomycetes isolated from Thailand.</title>
        <authorList>
            <person name="Thawai C."/>
        </authorList>
    </citation>
    <scope>NUCLEOTIDE SEQUENCE [LARGE SCALE GENOMIC DNA]</scope>
    <source>
        <strain evidence="6 7">PRB2-1</strain>
    </source>
</reference>
<dbReference type="InterPro" id="IPR001647">
    <property type="entry name" value="HTH_TetR"/>
</dbReference>
<dbReference type="PROSITE" id="PS50977">
    <property type="entry name" value="HTH_TETR_2"/>
    <property type="match status" value="1"/>
</dbReference>
<comment type="caution">
    <text evidence="6">The sequence shown here is derived from an EMBL/GenBank/DDBJ whole genome shotgun (WGS) entry which is preliminary data.</text>
</comment>
<proteinExistence type="predicted"/>
<keyword evidence="1" id="KW-0805">Transcription regulation</keyword>
<organism evidence="6 7">
    <name type="scientific">Actinacidiphila epipremni</name>
    <dbReference type="NCBI Taxonomy" id="2053013"/>
    <lineage>
        <taxon>Bacteria</taxon>
        <taxon>Bacillati</taxon>
        <taxon>Actinomycetota</taxon>
        <taxon>Actinomycetes</taxon>
        <taxon>Kitasatosporales</taxon>
        <taxon>Streptomycetaceae</taxon>
        <taxon>Actinacidiphila</taxon>
    </lineage>
</organism>
<evidence type="ECO:0000259" key="5">
    <source>
        <dbReference type="PROSITE" id="PS50977"/>
    </source>
</evidence>
<keyword evidence="3" id="KW-0804">Transcription</keyword>
<dbReference type="PANTHER" id="PTHR30055:SF234">
    <property type="entry name" value="HTH-TYPE TRANSCRIPTIONAL REGULATOR BETI"/>
    <property type="match status" value="1"/>
</dbReference>
<dbReference type="Gene3D" id="1.10.357.10">
    <property type="entry name" value="Tetracycline Repressor, domain 2"/>
    <property type="match status" value="1"/>
</dbReference>
<dbReference type="EMBL" id="JAATEJ010000004">
    <property type="protein sequence ID" value="NJP43442.1"/>
    <property type="molecule type" value="Genomic_DNA"/>
</dbReference>
<dbReference type="PANTHER" id="PTHR30055">
    <property type="entry name" value="HTH-TYPE TRANSCRIPTIONAL REGULATOR RUTR"/>
    <property type="match status" value="1"/>
</dbReference>
<sequence>MRADARKNRERIVSAAAEAFAREGADATLKDIAQQAGVGIGTLYRHFPTREALADAVYRTETQRLCDAAAELLQRHAPLDALREWVLLFLDYMATKDGMAESLHAVLTADASLRTDTRARLQDALRLLVDAGQRAGHLRTPLDPADLSLALAGLALALRHHPDAPRIAPRLYTLLLDGLRRR</sequence>
<evidence type="ECO:0000313" key="6">
    <source>
        <dbReference type="EMBL" id="NJP43442.1"/>
    </source>
</evidence>
<gene>
    <name evidence="6" type="ORF">HCN08_08520</name>
</gene>
<dbReference type="InterPro" id="IPR009057">
    <property type="entry name" value="Homeodomain-like_sf"/>
</dbReference>
<protein>
    <submittedName>
        <fullName evidence="6">TetR/AcrR family transcriptional regulator</fullName>
    </submittedName>
</protein>
<keyword evidence="2 4" id="KW-0238">DNA-binding</keyword>
<evidence type="ECO:0000256" key="2">
    <source>
        <dbReference type="ARBA" id="ARBA00023125"/>
    </source>
</evidence>
<feature type="DNA-binding region" description="H-T-H motif" evidence="4">
    <location>
        <begin position="28"/>
        <end position="47"/>
    </location>
</feature>
<dbReference type="InterPro" id="IPR036271">
    <property type="entry name" value="Tet_transcr_reg_TetR-rel_C_sf"/>
</dbReference>
<feature type="domain" description="HTH tetR-type" evidence="5">
    <location>
        <begin position="6"/>
        <end position="65"/>
    </location>
</feature>
<evidence type="ECO:0000256" key="1">
    <source>
        <dbReference type="ARBA" id="ARBA00023015"/>
    </source>
</evidence>
<dbReference type="Proteomes" id="UP000734511">
    <property type="component" value="Unassembled WGS sequence"/>
</dbReference>
<dbReference type="SUPFAM" id="SSF48498">
    <property type="entry name" value="Tetracyclin repressor-like, C-terminal domain"/>
    <property type="match status" value="1"/>
</dbReference>
<dbReference type="Pfam" id="PF21597">
    <property type="entry name" value="TetR_C_43"/>
    <property type="match status" value="1"/>
</dbReference>
<accession>A0ABX0ZJZ7</accession>